<keyword evidence="2" id="KW-1185">Reference proteome</keyword>
<dbReference type="RefSeq" id="WP_091508302.1">
    <property type="nucleotide sequence ID" value="NZ_CBDQZW010000004.1"/>
</dbReference>
<dbReference type="Proteomes" id="UP000199025">
    <property type="component" value="Unassembled WGS sequence"/>
</dbReference>
<name>A0A1I3U767_9PSEU</name>
<dbReference type="STRING" id="115433.SAMN05421835_108238"/>
<dbReference type="InterPro" id="IPR043519">
    <property type="entry name" value="NT_sf"/>
</dbReference>
<dbReference type="AlphaFoldDB" id="A0A1I3U767"/>
<reference evidence="1 2" key="1">
    <citation type="submission" date="2016-10" db="EMBL/GenBank/DDBJ databases">
        <authorList>
            <person name="de Groot N.N."/>
        </authorList>
    </citation>
    <scope>NUCLEOTIDE SEQUENCE [LARGE SCALE GENOMIC DNA]</scope>
    <source>
        <strain evidence="1 2">DSM 44468</strain>
    </source>
</reference>
<dbReference type="PANTHER" id="PTHR34822:SF1">
    <property type="entry name" value="GRPB FAMILY PROTEIN"/>
    <property type="match status" value="1"/>
</dbReference>
<organism evidence="1 2">
    <name type="scientific">Amycolatopsis sacchari</name>
    <dbReference type="NCBI Taxonomy" id="115433"/>
    <lineage>
        <taxon>Bacteria</taxon>
        <taxon>Bacillati</taxon>
        <taxon>Actinomycetota</taxon>
        <taxon>Actinomycetes</taxon>
        <taxon>Pseudonocardiales</taxon>
        <taxon>Pseudonocardiaceae</taxon>
        <taxon>Amycolatopsis</taxon>
    </lineage>
</organism>
<dbReference type="PANTHER" id="PTHR34822">
    <property type="entry name" value="GRPB DOMAIN PROTEIN (AFU_ORTHOLOGUE AFUA_1G01530)"/>
    <property type="match status" value="1"/>
</dbReference>
<keyword evidence="1" id="KW-0418">Kinase</keyword>
<dbReference type="OrthoDB" id="9799092at2"/>
<dbReference type="SUPFAM" id="SSF81301">
    <property type="entry name" value="Nucleotidyltransferase"/>
    <property type="match status" value="1"/>
</dbReference>
<dbReference type="GO" id="GO:0016301">
    <property type="term" value="F:kinase activity"/>
    <property type="evidence" value="ECO:0007669"/>
    <property type="project" value="UniProtKB-KW"/>
</dbReference>
<keyword evidence="1" id="KW-0808">Transferase</keyword>
<dbReference type="InterPro" id="IPR007344">
    <property type="entry name" value="GrpB/CoaE"/>
</dbReference>
<dbReference type="Gene3D" id="3.30.460.10">
    <property type="entry name" value="Beta Polymerase, domain 2"/>
    <property type="match status" value="1"/>
</dbReference>
<evidence type="ECO:0000313" key="1">
    <source>
        <dbReference type="EMBL" id="SFJ77637.1"/>
    </source>
</evidence>
<protein>
    <submittedName>
        <fullName evidence="1">Dephospho-CoA kinase</fullName>
    </submittedName>
</protein>
<sequence length="182" mass="20625">MRWFRRDRPRRSRVHGVPFAAPSADWPRLFAAEAARLTQAGVPGELQHIGSTAVPGLAAKPIIDIQLVIPDGQWNPGPLLDAGYRHIHGFTSESRYYELYTGRITYLIRRRDPSDPNVRRCLLLRDYLLAHPDEAAAYGELKAGLARRSRHRPGRYREGKAPWLVAANARAEEWARETGWPG</sequence>
<dbReference type="EMBL" id="FORP01000008">
    <property type="protein sequence ID" value="SFJ77637.1"/>
    <property type="molecule type" value="Genomic_DNA"/>
</dbReference>
<proteinExistence type="predicted"/>
<evidence type="ECO:0000313" key="2">
    <source>
        <dbReference type="Proteomes" id="UP000199025"/>
    </source>
</evidence>
<dbReference type="Pfam" id="PF04229">
    <property type="entry name" value="GrpB"/>
    <property type="match status" value="1"/>
</dbReference>
<accession>A0A1I3U767</accession>
<gene>
    <name evidence="1" type="ORF">SAMN05421835_108238</name>
</gene>